<evidence type="ECO:0000313" key="2">
    <source>
        <dbReference type="EMBL" id="GAG98547.1"/>
    </source>
</evidence>
<evidence type="ECO:0008006" key="3">
    <source>
        <dbReference type="Google" id="ProtNLM"/>
    </source>
</evidence>
<organism evidence="2">
    <name type="scientific">marine sediment metagenome</name>
    <dbReference type="NCBI Taxonomy" id="412755"/>
    <lineage>
        <taxon>unclassified sequences</taxon>
        <taxon>metagenomes</taxon>
        <taxon>ecological metagenomes</taxon>
    </lineage>
</organism>
<dbReference type="EMBL" id="BART01029216">
    <property type="protein sequence ID" value="GAG98547.1"/>
    <property type="molecule type" value="Genomic_DNA"/>
</dbReference>
<dbReference type="GO" id="GO:0006260">
    <property type="term" value="P:DNA replication"/>
    <property type="evidence" value="ECO:0007669"/>
    <property type="project" value="InterPro"/>
</dbReference>
<comment type="caution">
    <text evidence="2">The sequence shown here is derived from an EMBL/GenBank/DDBJ whole genome shotgun (WGS) entry which is preliminary data.</text>
</comment>
<dbReference type="GO" id="GO:0008270">
    <property type="term" value="F:zinc ion binding"/>
    <property type="evidence" value="ECO:0007669"/>
    <property type="project" value="InterPro"/>
</dbReference>
<accession>X1D0C5</accession>
<sequence>MIDQSSLDITNILGSEIGQTKLLSGEYSIPCPDCKGDDRFIVWPNEHPKGGNGGKFWCRGCNISGDCIDAYVLIHKVTKSMAMIELNIYKGEQPNGAKPPPVDLTRAPEDVPQKDTSVSPPPVEPPMTMLEECQRHEHGIEVYTEIGCVEISHWGRPAISIPTLLAKTDSDPGISYLKFLDGNKPSYMPAANLEEKLKERGLDKNHTSCW</sequence>
<proteinExistence type="predicted"/>
<dbReference type="GO" id="GO:0003677">
    <property type="term" value="F:DNA binding"/>
    <property type="evidence" value="ECO:0007669"/>
    <property type="project" value="InterPro"/>
</dbReference>
<evidence type="ECO:0000256" key="1">
    <source>
        <dbReference type="SAM" id="MobiDB-lite"/>
    </source>
</evidence>
<gene>
    <name evidence="2" type="ORF">S01H4_51330</name>
</gene>
<dbReference type="Gene3D" id="3.90.580.10">
    <property type="entry name" value="Zinc finger, CHC2-type domain"/>
    <property type="match status" value="1"/>
</dbReference>
<name>X1D0C5_9ZZZZ</name>
<dbReference type="InterPro" id="IPR036977">
    <property type="entry name" value="DNA_primase_Znf_CHC2"/>
</dbReference>
<feature type="region of interest" description="Disordered" evidence="1">
    <location>
        <begin position="92"/>
        <end position="125"/>
    </location>
</feature>
<reference evidence="2" key="1">
    <citation type="journal article" date="2014" name="Front. Microbiol.">
        <title>High frequency of phylogenetically diverse reductive dehalogenase-homologous genes in deep subseafloor sedimentary metagenomes.</title>
        <authorList>
            <person name="Kawai M."/>
            <person name="Futagami T."/>
            <person name="Toyoda A."/>
            <person name="Takaki Y."/>
            <person name="Nishi S."/>
            <person name="Hori S."/>
            <person name="Arai W."/>
            <person name="Tsubouchi T."/>
            <person name="Morono Y."/>
            <person name="Uchiyama I."/>
            <person name="Ito T."/>
            <person name="Fujiyama A."/>
            <person name="Inagaki F."/>
            <person name="Takami H."/>
        </authorList>
    </citation>
    <scope>NUCLEOTIDE SEQUENCE</scope>
    <source>
        <strain evidence="2">Expedition CK06-06</strain>
    </source>
</reference>
<dbReference type="SUPFAM" id="SSF57783">
    <property type="entry name" value="Zinc beta-ribbon"/>
    <property type="match status" value="1"/>
</dbReference>
<feature type="non-terminal residue" evidence="2">
    <location>
        <position position="210"/>
    </location>
</feature>
<dbReference type="AlphaFoldDB" id="X1D0C5"/>
<protein>
    <recommendedName>
        <fullName evidence="3">Zinc finger CHC2-type domain-containing protein</fullName>
    </recommendedName>
</protein>